<proteinExistence type="predicted"/>
<accession>A0ABP5XC63</accession>
<evidence type="ECO:0000256" key="1">
    <source>
        <dbReference type="SAM" id="MobiDB-lite"/>
    </source>
</evidence>
<feature type="region of interest" description="Disordered" evidence="1">
    <location>
        <begin position="1"/>
        <end position="64"/>
    </location>
</feature>
<sequence>MPDLPPFGLQHEAAGQHGDDGDDQGAGENPERHPSPGGRPGSVPGPPSAADHDRTASLLFHPLP</sequence>
<comment type="caution">
    <text evidence="2">The sequence shown here is derived from an EMBL/GenBank/DDBJ whole genome shotgun (WGS) entry which is preliminary data.</text>
</comment>
<evidence type="ECO:0000313" key="3">
    <source>
        <dbReference type="Proteomes" id="UP001501231"/>
    </source>
</evidence>
<reference evidence="3" key="1">
    <citation type="journal article" date="2019" name="Int. J. Syst. Evol. Microbiol.">
        <title>The Global Catalogue of Microorganisms (GCM) 10K type strain sequencing project: providing services to taxonomists for standard genome sequencing and annotation.</title>
        <authorList>
            <consortium name="The Broad Institute Genomics Platform"/>
            <consortium name="The Broad Institute Genome Sequencing Center for Infectious Disease"/>
            <person name="Wu L."/>
            <person name="Ma J."/>
        </authorList>
    </citation>
    <scope>NUCLEOTIDE SEQUENCE [LARGE SCALE GENOMIC DNA]</scope>
    <source>
        <strain evidence="3">JCM 3325</strain>
    </source>
</reference>
<protein>
    <submittedName>
        <fullName evidence="2">Uncharacterized protein</fullName>
    </submittedName>
</protein>
<evidence type="ECO:0000313" key="2">
    <source>
        <dbReference type="EMBL" id="GAA2451938.1"/>
    </source>
</evidence>
<keyword evidence="3" id="KW-1185">Reference proteome</keyword>
<organism evidence="2 3">
    <name type="scientific">Actinomadura vinacea</name>
    <dbReference type="NCBI Taxonomy" id="115336"/>
    <lineage>
        <taxon>Bacteria</taxon>
        <taxon>Bacillati</taxon>
        <taxon>Actinomycetota</taxon>
        <taxon>Actinomycetes</taxon>
        <taxon>Streptosporangiales</taxon>
        <taxon>Thermomonosporaceae</taxon>
        <taxon>Actinomadura</taxon>
    </lineage>
</organism>
<name>A0ABP5XC63_9ACTN</name>
<gene>
    <name evidence="2" type="ORF">GCM10010191_82740</name>
</gene>
<dbReference type="Proteomes" id="UP001501231">
    <property type="component" value="Unassembled WGS sequence"/>
</dbReference>
<dbReference type="EMBL" id="BAAARW010000038">
    <property type="protein sequence ID" value="GAA2451938.1"/>
    <property type="molecule type" value="Genomic_DNA"/>
</dbReference>